<keyword evidence="1" id="KW-0732">Signal</keyword>
<dbReference type="EMBL" id="FUWR01000012">
    <property type="protein sequence ID" value="SJZ98619.1"/>
    <property type="molecule type" value="Genomic_DNA"/>
</dbReference>
<feature type="signal peptide" evidence="1">
    <location>
        <begin position="1"/>
        <end position="29"/>
    </location>
</feature>
<keyword evidence="3" id="KW-1185">Reference proteome</keyword>
<sequence length="161" mass="17387">MKTNLIKRLITIAAATAFMLAIGTGAVHARDNGNGTYTDATGLVWLKDAGCLGSMNWVDATASPKNLAHGKCGLSDNSRPGSWRLPTGDELNRIHQELSGFTNIRQGNYWSSSCVVQMQGPGWGMPVTLCNSSSLDGHPYSIYSREMINKINYVLPVRAGQ</sequence>
<evidence type="ECO:0008006" key="4">
    <source>
        <dbReference type="Google" id="ProtNLM"/>
    </source>
</evidence>
<dbReference type="RefSeq" id="WP_161947485.1">
    <property type="nucleotide sequence ID" value="NZ_FUWR01000012.1"/>
</dbReference>
<feature type="chain" id="PRO_5012233598" description="DUF1566 domain-containing protein" evidence="1">
    <location>
        <begin position="30"/>
        <end position="161"/>
    </location>
</feature>
<name>A0A1T4Q4E7_9BACT</name>
<gene>
    <name evidence="2" type="ORF">SAMN02745119_02229</name>
</gene>
<evidence type="ECO:0000256" key="1">
    <source>
        <dbReference type="SAM" id="SignalP"/>
    </source>
</evidence>
<reference evidence="3" key="1">
    <citation type="submission" date="2017-02" db="EMBL/GenBank/DDBJ databases">
        <authorList>
            <person name="Varghese N."/>
            <person name="Submissions S."/>
        </authorList>
    </citation>
    <scope>NUCLEOTIDE SEQUENCE [LARGE SCALE GENOMIC DNA]</scope>
    <source>
        <strain evidence="3">ATCC BAA-34</strain>
    </source>
</reference>
<protein>
    <recommendedName>
        <fullName evidence="4">DUF1566 domain-containing protein</fullName>
    </recommendedName>
</protein>
<dbReference type="Proteomes" id="UP000190102">
    <property type="component" value="Unassembled WGS sequence"/>
</dbReference>
<organism evidence="2 3">
    <name type="scientific">Trichlorobacter thiogenes</name>
    <dbReference type="NCBI Taxonomy" id="115783"/>
    <lineage>
        <taxon>Bacteria</taxon>
        <taxon>Pseudomonadati</taxon>
        <taxon>Thermodesulfobacteriota</taxon>
        <taxon>Desulfuromonadia</taxon>
        <taxon>Geobacterales</taxon>
        <taxon>Geobacteraceae</taxon>
        <taxon>Trichlorobacter</taxon>
    </lineage>
</organism>
<proteinExistence type="predicted"/>
<evidence type="ECO:0000313" key="2">
    <source>
        <dbReference type="EMBL" id="SJZ98619.1"/>
    </source>
</evidence>
<accession>A0A1T4Q4E7</accession>
<dbReference type="STRING" id="115783.SAMN02745119_02229"/>
<dbReference type="AlphaFoldDB" id="A0A1T4Q4E7"/>
<evidence type="ECO:0000313" key="3">
    <source>
        <dbReference type="Proteomes" id="UP000190102"/>
    </source>
</evidence>